<proteinExistence type="predicted"/>
<reference evidence="1" key="1">
    <citation type="submission" date="2014-09" db="EMBL/GenBank/DDBJ databases">
        <authorList>
            <person name="Magalhaes I.L.F."/>
            <person name="Oliveira U."/>
            <person name="Santos F.R."/>
            <person name="Vidigal T.H.D.A."/>
            <person name="Brescovit A.D."/>
            <person name="Santos A.J."/>
        </authorList>
    </citation>
    <scope>NUCLEOTIDE SEQUENCE</scope>
    <source>
        <tissue evidence="1">Shoot tissue taken approximately 20 cm above the soil surface</tissue>
    </source>
</reference>
<protein>
    <submittedName>
        <fullName evidence="1">Uncharacterized protein</fullName>
    </submittedName>
</protein>
<name>A0A0A9APZ8_ARUDO</name>
<dbReference type="EMBL" id="GBRH01245932">
    <property type="protein sequence ID" value="JAD51963.1"/>
    <property type="molecule type" value="Transcribed_RNA"/>
</dbReference>
<evidence type="ECO:0000313" key="1">
    <source>
        <dbReference type="EMBL" id="JAD51963.1"/>
    </source>
</evidence>
<accession>A0A0A9APZ8</accession>
<organism evidence="1">
    <name type="scientific">Arundo donax</name>
    <name type="common">Giant reed</name>
    <name type="synonym">Donax arundinaceus</name>
    <dbReference type="NCBI Taxonomy" id="35708"/>
    <lineage>
        <taxon>Eukaryota</taxon>
        <taxon>Viridiplantae</taxon>
        <taxon>Streptophyta</taxon>
        <taxon>Embryophyta</taxon>
        <taxon>Tracheophyta</taxon>
        <taxon>Spermatophyta</taxon>
        <taxon>Magnoliopsida</taxon>
        <taxon>Liliopsida</taxon>
        <taxon>Poales</taxon>
        <taxon>Poaceae</taxon>
        <taxon>PACMAD clade</taxon>
        <taxon>Arundinoideae</taxon>
        <taxon>Arundineae</taxon>
        <taxon>Arundo</taxon>
    </lineage>
</organism>
<reference evidence="1" key="2">
    <citation type="journal article" date="2015" name="Data Brief">
        <title>Shoot transcriptome of the giant reed, Arundo donax.</title>
        <authorList>
            <person name="Barrero R.A."/>
            <person name="Guerrero F.D."/>
            <person name="Moolhuijzen P."/>
            <person name="Goolsby J.A."/>
            <person name="Tidwell J."/>
            <person name="Bellgard S.E."/>
            <person name="Bellgard M.I."/>
        </authorList>
    </citation>
    <scope>NUCLEOTIDE SEQUENCE</scope>
    <source>
        <tissue evidence="1">Shoot tissue taken approximately 20 cm above the soil surface</tissue>
    </source>
</reference>
<dbReference type="AlphaFoldDB" id="A0A0A9APZ8"/>
<sequence>MEMGYGPRFKKNIWRSLILRVFIPLSIQFWP</sequence>